<keyword evidence="6" id="KW-1185">Reference proteome</keyword>
<dbReference type="SUPFAM" id="SSF46785">
    <property type="entry name" value="Winged helix' DNA-binding domain"/>
    <property type="match status" value="1"/>
</dbReference>
<keyword evidence="3" id="KW-0804">Transcription</keyword>
<evidence type="ECO:0000313" key="5">
    <source>
        <dbReference type="EMBL" id="MBB3148356.1"/>
    </source>
</evidence>
<comment type="caution">
    <text evidence="5">The sequence shown here is derived from an EMBL/GenBank/DDBJ whole genome shotgun (WGS) entry which is preliminary data.</text>
</comment>
<dbReference type="InterPro" id="IPR036388">
    <property type="entry name" value="WH-like_DNA-bd_sf"/>
</dbReference>
<proteinExistence type="predicted"/>
<protein>
    <submittedName>
        <fullName evidence="5">GntR family transcriptional regulator</fullName>
    </submittedName>
</protein>
<sequence>MWNKPLPESSPLPLWFQIAERLRDAIATGIFKPGDALPSETQLNEVFGISRSTSRAALDRLEQEGLIVRKSGKGSIVLNPRIDQPANEMLGFSDDMRRRGFTPSHETLFAGRVRASAEVAEALGVKVNSSIYQSRRLLKADGTPIGFAVSWLSPKFLQDKPPPSIRTLNEGSLYEWLHREFGAKVVRASEYIEAAVVQAEMAGHLHVAPGAPVLIIRRSSFVEDPQPIEYVILYFRADRYRFQLESGVIV</sequence>
<dbReference type="PANTHER" id="PTHR44846">
    <property type="entry name" value="MANNOSYL-D-GLYCERATE TRANSPORT/METABOLISM SYSTEM REPRESSOR MNGR-RELATED"/>
    <property type="match status" value="1"/>
</dbReference>
<dbReference type="Pfam" id="PF00392">
    <property type="entry name" value="GntR"/>
    <property type="match status" value="1"/>
</dbReference>
<dbReference type="PRINTS" id="PR00035">
    <property type="entry name" value="HTHGNTR"/>
</dbReference>
<dbReference type="GO" id="GO:0003700">
    <property type="term" value="F:DNA-binding transcription factor activity"/>
    <property type="evidence" value="ECO:0007669"/>
    <property type="project" value="InterPro"/>
</dbReference>
<dbReference type="PROSITE" id="PS50949">
    <property type="entry name" value="HTH_GNTR"/>
    <property type="match status" value="1"/>
</dbReference>
<evidence type="ECO:0000256" key="2">
    <source>
        <dbReference type="ARBA" id="ARBA00023125"/>
    </source>
</evidence>
<keyword evidence="1" id="KW-0805">Transcription regulation</keyword>
<dbReference type="Gene3D" id="3.40.1410.10">
    <property type="entry name" value="Chorismate lyase-like"/>
    <property type="match status" value="1"/>
</dbReference>
<dbReference type="InterPro" id="IPR028978">
    <property type="entry name" value="Chorismate_lyase_/UTRA_dom_sf"/>
</dbReference>
<dbReference type="GO" id="GO:0003677">
    <property type="term" value="F:DNA binding"/>
    <property type="evidence" value="ECO:0007669"/>
    <property type="project" value="UniProtKB-KW"/>
</dbReference>
<feature type="domain" description="HTH gntR-type" evidence="4">
    <location>
        <begin position="12"/>
        <end position="80"/>
    </location>
</feature>
<keyword evidence="2" id="KW-0238">DNA-binding</keyword>
<evidence type="ECO:0000256" key="3">
    <source>
        <dbReference type="ARBA" id="ARBA00023163"/>
    </source>
</evidence>
<dbReference type="RefSeq" id="WP_162702089.1">
    <property type="nucleotide sequence ID" value="NZ_JACHXN010000019.1"/>
</dbReference>
<dbReference type="SUPFAM" id="SSF64288">
    <property type="entry name" value="Chorismate lyase-like"/>
    <property type="match status" value="1"/>
</dbReference>
<dbReference type="GO" id="GO:0045892">
    <property type="term" value="P:negative regulation of DNA-templated transcription"/>
    <property type="evidence" value="ECO:0007669"/>
    <property type="project" value="TreeGrafter"/>
</dbReference>
<accession>A0A839UBB3</accession>
<evidence type="ECO:0000313" key="6">
    <source>
        <dbReference type="Proteomes" id="UP000554520"/>
    </source>
</evidence>
<dbReference type="InterPro" id="IPR050679">
    <property type="entry name" value="Bact_HTH_transcr_reg"/>
</dbReference>
<dbReference type="Gene3D" id="1.10.10.10">
    <property type="entry name" value="Winged helix-like DNA-binding domain superfamily/Winged helix DNA-binding domain"/>
    <property type="match status" value="1"/>
</dbReference>
<dbReference type="SMART" id="SM00866">
    <property type="entry name" value="UTRA"/>
    <property type="match status" value="1"/>
</dbReference>
<dbReference type="Proteomes" id="UP000554520">
    <property type="component" value="Unassembled WGS sequence"/>
</dbReference>
<dbReference type="AlphaFoldDB" id="A0A839UBB3"/>
<dbReference type="InterPro" id="IPR011663">
    <property type="entry name" value="UTRA"/>
</dbReference>
<evidence type="ECO:0000259" key="4">
    <source>
        <dbReference type="PROSITE" id="PS50949"/>
    </source>
</evidence>
<dbReference type="InterPro" id="IPR036390">
    <property type="entry name" value="WH_DNA-bd_sf"/>
</dbReference>
<evidence type="ECO:0000256" key="1">
    <source>
        <dbReference type="ARBA" id="ARBA00023015"/>
    </source>
</evidence>
<dbReference type="CDD" id="cd07377">
    <property type="entry name" value="WHTH_GntR"/>
    <property type="match status" value="1"/>
</dbReference>
<name>A0A839UBB3_9HYPH</name>
<reference evidence="5 6" key="1">
    <citation type="submission" date="2020-08" db="EMBL/GenBank/DDBJ databases">
        <title>Genomic Encyclopedia of Type Strains, Phase III (KMG-III): the genomes of soil and plant-associated and newly described type strains.</title>
        <authorList>
            <person name="Whitman W."/>
        </authorList>
    </citation>
    <scope>NUCLEOTIDE SEQUENCE [LARGE SCALE GENOMIC DNA]</scope>
    <source>
        <strain evidence="5 6">CECT 7015</strain>
    </source>
</reference>
<gene>
    <name evidence="5" type="ORF">FHS21_004803</name>
</gene>
<dbReference type="InterPro" id="IPR000524">
    <property type="entry name" value="Tscrpt_reg_HTH_GntR"/>
</dbReference>
<organism evidence="5 6">
    <name type="scientific">Phyllobacterium trifolii</name>
    <dbReference type="NCBI Taxonomy" id="300193"/>
    <lineage>
        <taxon>Bacteria</taxon>
        <taxon>Pseudomonadati</taxon>
        <taxon>Pseudomonadota</taxon>
        <taxon>Alphaproteobacteria</taxon>
        <taxon>Hyphomicrobiales</taxon>
        <taxon>Phyllobacteriaceae</taxon>
        <taxon>Phyllobacterium</taxon>
    </lineage>
</organism>
<dbReference type="EMBL" id="JACHXN010000019">
    <property type="protein sequence ID" value="MBB3148356.1"/>
    <property type="molecule type" value="Genomic_DNA"/>
</dbReference>
<dbReference type="SMART" id="SM00345">
    <property type="entry name" value="HTH_GNTR"/>
    <property type="match status" value="1"/>
</dbReference>
<dbReference type="PANTHER" id="PTHR44846:SF1">
    <property type="entry name" value="MANNOSYL-D-GLYCERATE TRANSPORT_METABOLISM SYSTEM REPRESSOR MNGR-RELATED"/>
    <property type="match status" value="1"/>
</dbReference>
<dbReference type="Pfam" id="PF07702">
    <property type="entry name" value="UTRA"/>
    <property type="match status" value="1"/>
</dbReference>